<evidence type="ECO:0000313" key="1">
    <source>
        <dbReference type="EMBL" id="KAA8620650.1"/>
    </source>
</evidence>
<dbReference type="Proteomes" id="UP000433876">
    <property type="component" value="Unassembled WGS sequence"/>
</dbReference>
<dbReference type="AlphaFoldDB" id="A0A8S8ZDC6"/>
<reference evidence="1 2" key="1">
    <citation type="submission" date="2017-07" db="EMBL/GenBank/DDBJ databases">
        <title>Genome sequence of the Sordaria macrospora wild type strain R19027.</title>
        <authorList>
            <person name="Nowrousian M."/>
            <person name="Teichert I."/>
            <person name="Kueck U."/>
        </authorList>
    </citation>
    <scope>NUCLEOTIDE SEQUENCE [LARGE SCALE GENOMIC DNA]</scope>
    <source>
        <strain evidence="1 2">R19027</strain>
        <tissue evidence="1">Mycelium</tissue>
    </source>
</reference>
<sequence length="201" mass="22840">MPFNAATLIALKGENNLDAWARALKVEHASQGLKLYVTKTIPEPKVDDKTKDKDEKYLFDFIRNSISSVTNDAKSDVLDEYQTIKCSSFATLEAFLMRWQTLRKRVKDVGYIIDDKVELTNLFNAVKRSFPHEAMLWAADMNKNELTTMSFLARLSTLANTQKNYTNMVAAKLEVKTKETKEIKTESNGDERVACNVCGKK</sequence>
<protein>
    <submittedName>
        <fullName evidence="1">Uncharacterized protein</fullName>
    </submittedName>
</protein>
<organism evidence="1 2">
    <name type="scientific">Sordaria macrospora</name>
    <dbReference type="NCBI Taxonomy" id="5147"/>
    <lineage>
        <taxon>Eukaryota</taxon>
        <taxon>Fungi</taxon>
        <taxon>Dikarya</taxon>
        <taxon>Ascomycota</taxon>
        <taxon>Pezizomycotina</taxon>
        <taxon>Sordariomycetes</taxon>
        <taxon>Sordariomycetidae</taxon>
        <taxon>Sordariales</taxon>
        <taxon>Sordariaceae</taxon>
        <taxon>Sordaria</taxon>
    </lineage>
</organism>
<evidence type="ECO:0000313" key="2">
    <source>
        <dbReference type="Proteomes" id="UP000433876"/>
    </source>
</evidence>
<dbReference type="VEuPathDB" id="FungiDB:SMAC_09717"/>
<gene>
    <name evidence="1" type="ORF">SMACR_09717</name>
</gene>
<comment type="caution">
    <text evidence="1">The sequence shown here is derived from an EMBL/GenBank/DDBJ whole genome shotgun (WGS) entry which is preliminary data.</text>
</comment>
<feature type="non-terminal residue" evidence="1">
    <location>
        <position position="201"/>
    </location>
</feature>
<proteinExistence type="predicted"/>
<accession>A0A8S8ZDC6</accession>
<dbReference type="EMBL" id="NMPR01000404">
    <property type="protein sequence ID" value="KAA8620650.1"/>
    <property type="molecule type" value="Genomic_DNA"/>
</dbReference>
<name>A0A8S8ZDC6_SORMA</name>